<dbReference type="InterPro" id="IPR052967">
    <property type="entry name" value="Stress_Response_Assoc"/>
</dbReference>
<evidence type="ECO:0000313" key="3">
    <source>
        <dbReference type="EMBL" id="CAA9287630.1"/>
    </source>
</evidence>
<dbReference type="Pfam" id="PF09557">
    <property type="entry name" value="DUF2382"/>
    <property type="match status" value="1"/>
</dbReference>
<dbReference type="SUPFAM" id="SSF50346">
    <property type="entry name" value="PRC-barrel domain"/>
    <property type="match status" value="1"/>
</dbReference>
<dbReference type="EMBL" id="CADCTC010000232">
    <property type="protein sequence ID" value="CAA9287630.1"/>
    <property type="molecule type" value="Genomic_DNA"/>
</dbReference>
<name>A0A6J4JUP6_9CHLR</name>
<organism evidence="3">
    <name type="scientific">uncultured Chloroflexota bacterium</name>
    <dbReference type="NCBI Taxonomy" id="166587"/>
    <lineage>
        <taxon>Bacteria</taxon>
        <taxon>Bacillati</taxon>
        <taxon>Chloroflexota</taxon>
        <taxon>environmental samples</taxon>
    </lineage>
</organism>
<feature type="region of interest" description="Disordered" evidence="1">
    <location>
        <begin position="215"/>
        <end position="257"/>
    </location>
</feature>
<protein>
    <recommendedName>
        <fullName evidence="2">DUF2382 domain-containing protein</fullName>
    </recommendedName>
</protein>
<dbReference type="AlphaFoldDB" id="A0A6J4JUP6"/>
<evidence type="ECO:0000256" key="1">
    <source>
        <dbReference type="SAM" id="MobiDB-lite"/>
    </source>
</evidence>
<gene>
    <name evidence="3" type="ORF">AVDCRST_MAG77-4385</name>
</gene>
<proteinExistence type="predicted"/>
<reference evidence="3" key="1">
    <citation type="submission" date="2020-02" db="EMBL/GenBank/DDBJ databases">
        <authorList>
            <person name="Meier V. D."/>
        </authorList>
    </citation>
    <scope>NUCLEOTIDE SEQUENCE</scope>
    <source>
        <strain evidence="3">AVDCRST_MAG77</strain>
    </source>
</reference>
<dbReference type="PANTHER" id="PTHR38463:SF1">
    <property type="entry name" value="STRESS RESPONSE PROTEIN YSNF"/>
    <property type="match status" value="1"/>
</dbReference>
<feature type="domain" description="DUF2382" evidence="2">
    <location>
        <begin position="105"/>
        <end position="213"/>
    </location>
</feature>
<dbReference type="PANTHER" id="PTHR38463">
    <property type="entry name" value="STRESS RESPONSE PROTEIN YSNF"/>
    <property type="match status" value="1"/>
</dbReference>
<dbReference type="InterPro" id="IPR019060">
    <property type="entry name" value="DUF2382"/>
</dbReference>
<accession>A0A6J4JUP6</accession>
<sequence>MNAQIGGGPPVEPGAGVEARDGRLGVVEQVVVRPETGELAYLVVRRGWTDERVVVAADLVEAIPGRNEVRLRVTRQEALDQALSVPQETIAAQGVLQEGSALRIPILEERLVPDTRAVDLGELRVHRRVDEREERVRQPVRREHVDVQRVAVNRVVEAPVPQREEDGWLVISVMEEELVVTKRLVLKEELRIRKREVTEEQEVAETTRHERVELQDATAPGAGLVHGINEDAQRPASPTPLPAATDQRKGKRHRRRP</sequence>
<evidence type="ECO:0000259" key="2">
    <source>
        <dbReference type="Pfam" id="PF09557"/>
    </source>
</evidence>
<dbReference type="InterPro" id="IPR011033">
    <property type="entry name" value="PRC_barrel-like_sf"/>
</dbReference>